<dbReference type="RefSeq" id="XP_068350780.1">
    <property type="nucleotide sequence ID" value="XM_068494826.1"/>
</dbReference>
<dbReference type="GeneID" id="94829530"/>
<dbReference type="VEuPathDB" id="TrichDB:TRFO_09352"/>
<accession>A0A1J4JJA7</accession>
<gene>
    <name evidence="1" type="ORF">TRFO_09352</name>
</gene>
<dbReference type="SUPFAM" id="SSF54001">
    <property type="entry name" value="Cysteine proteinases"/>
    <property type="match status" value="1"/>
</dbReference>
<proteinExistence type="predicted"/>
<dbReference type="Proteomes" id="UP000179807">
    <property type="component" value="Unassembled WGS sequence"/>
</dbReference>
<dbReference type="EMBL" id="MLAK01001104">
    <property type="protein sequence ID" value="OHS97643.1"/>
    <property type="molecule type" value="Genomic_DNA"/>
</dbReference>
<name>A0A1J4JJA7_9EUKA</name>
<evidence type="ECO:0000313" key="1">
    <source>
        <dbReference type="EMBL" id="OHS97643.1"/>
    </source>
</evidence>
<evidence type="ECO:0008006" key="3">
    <source>
        <dbReference type="Google" id="ProtNLM"/>
    </source>
</evidence>
<sequence>MTKFLAGGIRNPRSTSQIGCTLQLFMHLNPFIDSLQNENQNDEFIKILTRISQEMKTTDNSVTADHLISLLGIDPIIFSNIFSFIRILITKSPQLFEKIASISDLIEIPSDISTHEILSNIDIFDNSKEVLIFQISPQNQYHIKIDDELDVYGRPYILYSFVQLIGGCHYHITLRDKTGWISINDTSVIEISPEQASLTSLDEASPIELIAYINDLDMVNFIRRPVNFQRIKISNTQYLPKIKSDDIYNKPSNLNNATQNNKLIKIENLGLKTNIRSSNLNSLATGNTSKSRNTFEIGSSSDEDPIVCDSESSPLDHVLNEICKKPMKARFFDAKIMKTVYETTVEAKNSYQTAVNELKIEWQNKYSVKLRYRFLVDGVDYEKGTPSLAENNVVAIFERKEMRIFNDSQIENAKKVKVGFQLSDLKIEFKGIFLKCQIIRDIKDYAETFCRKMLHVKDESQIYIFFMLKKKLYKLSENCSLDKLIQQFSLSKFNPMKFNISINDKNPSNIAKVEIPIYQTEGTFRMLGTVEKTIDIEDTVDDLISQARDSINERPLYLMYFDAGSNFFKEIDCNLKLIDIIEKYSVKILRIQKKISKDDILFDFPDAKLRFTYPLKDGQDISGLREDVKSYLNIEQKIYLKYNKNIQNEKKVPKRDWTSGKFKYMIVQYPHENYHLSK</sequence>
<keyword evidence="2" id="KW-1185">Reference proteome</keyword>
<protein>
    <recommendedName>
        <fullName evidence="3">USP domain-containing protein</fullName>
    </recommendedName>
</protein>
<dbReference type="InterPro" id="IPR038765">
    <property type="entry name" value="Papain-like_cys_pep_sf"/>
</dbReference>
<comment type="caution">
    <text evidence="1">The sequence shown here is derived from an EMBL/GenBank/DDBJ whole genome shotgun (WGS) entry which is preliminary data.</text>
</comment>
<reference evidence="1" key="1">
    <citation type="submission" date="2016-10" db="EMBL/GenBank/DDBJ databases">
        <authorList>
            <person name="Benchimol M."/>
            <person name="Almeida L.G."/>
            <person name="Vasconcelos A.T."/>
            <person name="Perreira-Neves A."/>
            <person name="Rosa I.A."/>
            <person name="Tasca T."/>
            <person name="Bogo M.R."/>
            <person name="de Souza W."/>
        </authorList>
    </citation>
    <scope>NUCLEOTIDE SEQUENCE [LARGE SCALE GENOMIC DNA]</scope>
    <source>
        <strain evidence="1">K</strain>
    </source>
</reference>
<organism evidence="1 2">
    <name type="scientific">Tritrichomonas foetus</name>
    <dbReference type="NCBI Taxonomy" id="1144522"/>
    <lineage>
        <taxon>Eukaryota</taxon>
        <taxon>Metamonada</taxon>
        <taxon>Parabasalia</taxon>
        <taxon>Tritrichomonadida</taxon>
        <taxon>Tritrichomonadidae</taxon>
        <taxon>Tritrichomonas</taxon>
    </lineage>
</organism>
<dbReference type="AlphaFoldDB" id="A0A1J4JJA7"/>
<evidence type="ECO:0000313" key="2">
    <source>
        <dbReference type="Proteomes" id="UP000179807"/>
    </source>
</evidence>